<dbReference type="AlphaFoldDB" id="A0A1B4LA73"/>
<name>A0A1B4LA73_9BURK</name>
<dbReference type="Proteomes" id="UP000243680">
    <property type="component" value="Chromosome 1"/>
</dbReference>
<sequence>MSSDGNCCDRAIFILDGTLSVWLSIPIRLAWSVMHKGIYNCKLITRDGLLSVLFRQISHAVRKWCAK</sequence>
<gene>
    <name evidence="1" type="ORF">WJ35_02635</name>
</gene>
<dbReference type="EMBL" id="CP013420">
    <property type="protein sequence ID" value="AOJ74081.1"/>
    <property type="molecule type" value="Genomic_DNA"/>
</dbReference>
<evidence type="ECO:0000313" key="2">
    <source>
        <dbReference type="Proteomes" id="UP000243680"/>
    </source>
</evidence>
<accession>A0A1B4LA73</accession>
<proteinExistence type="predicted"/>
<evidence type="ECO:0000313" key="1">
    <source>
        <dbReference type="EMBL" id="AOJ74081.1"/>
    </source>
</evidence>
<organism evidence="1 2">
    <name type="scientific">Burkholderia ubonensis</name>
    <dbReference type="NCBI Taxonomy" id="101571"/>
    <lineage>
        <taxon>Bacteria</taxon>
        <taxon>Pseudomonadati</taxon>
        <taxon>Pseudomonadota</taxon>
        <taxon>Betaproteobacteria</taxon>
        <taxon>Burkholderiales</taxon>
        <taxon>Burkholderiaceae</taxon>
        <taxon>Burkholderia</taxon>
        <taxon>Burkholderia cepacia complex</taxon>
    </lineage>
</organism>
<protein>
    <submittedName>
        <fullName evidence="1">Uncharacterized protein</fullName>
    </submittedName>
</protein>
<reference evidence="1 2" key="1">
    <citation type="submission" date="2015-12" db="EMBL/GenBank/DDBJ databases">
        <title>Diversity of Burkholderia near neighbor genomes.</title>
        <authorList>
            <person name="Sahl J."/>
            <person name="Wagner D."/>
            <person name="Keim P."/>
        </authorList>
    </citation>
    <scope>NUCLEOTIDE SEQUENCE [LARGE SCALE GENOMIC DNA]</scope>
    <source>
        <strain evidence="1 2">MSMB0783</strain>
    </source>
</reference>